<organism evidence="1 2">
    <name type="scientific">Plakobranchus ocellatus</name>
    <dbReference type="NCBI Taxonomy" id="259542"/>
    <lineage>
        <taxon>Eukaryota</taxon>
        <taxon>Metazoa</taxon>
        <taxon>Spiralia</taxon>
        <taxon>Lophotrochozoa</taxon>
        <taxon>Mollusca</taxon>
        <taxon>Gastropoda</taxon>
        <taxon>Heterobranchia</taxon>
        <taxon>Euthyneura</taxon>
        <taxon>Panpulmonata</taxon>
        <taxon>Sacoglossa</taxon>
        <taxon>Placobranchoidea</taxon>
        <taxon>Plakobranchidae</taxon>
        <taxon>Plakobranchus</taxon>
    </lineage>
</organism>
<sequence>MYPGVSVALQSTKANTIITHTSPRHQKHSKIMPLRRPEIIFYRRVSTEEDVVSILVKNEAQVSNPDPTWLNRSQCAQSSLARPYENTNDK</sequence>
<evidence type="ECO:0000313" key="1">
    <source>
        <dbReference type="EMBL" id="GFO25429.1"/>
    </source>
</evidence>
<dbReference type="Proteomes" id="UP000735302">
    <property type="component" value="Unassembled WGS sequence"/>
</dbReference>
<evidence type="ECO:0000313" key="2">
    <source>
        <dbReference type="Proteomes" id="UP000735302"/>
    </source>
</evidence>
<protein>
    <submittedName>
        <fullName evidence="1">Uncharacterized protein</fullName>
    </submittedName>
</protein>
<comment type="caution">
    <text evidence="1">The sequence shown here is derived from an EMBL/GenBank/DDBJ whole genome shotgun (WGS) entry which is preliminary data.</text>
</comment>
<accession>A0AAV4BYX2</accession>
<dbReference type="AlphaFoldDB" id="A0AAV4BYX2"/>
<keyword evidence="2" id="KW-1185">Reference proteome</keyword>
<dbReference type="EMBL" id="BLXT01005746">
    <property type="protein sequence ID" value="GFO25429.1"/>
    <property type="molecule type" value="Genomic_DNA"/>
</dbReference>
<gene>
    <name evidence="1" type="ORF">PoB_005193400</name>
</gene>
<reference evidence="1 2" key="1">
    <citation type="journal article" date="2021" name="Elife">
        <title>Chloroplast acquisition without the gene transfer in kleptoplastic sea slugs, Plakobranchus ocellatus.</title>
        <authorList>
            <person name="Maeda T."/>
            <person name="Takahashi S."/>
            <person name="Yoshida T."/>
            <person name="Shimamura S."/>
            <person name="Takaki Y."/>
            <person name="Nagai Y."/>
            <person name="Toyoda A."/>
            <person name="Suzuki Y."/>
            <person name="Arimoto A."/>
            <person name="Ishii H."/>
            <person name="Satoh N."/>
            <person name="Nishiyama T."/>
            <person name="Hasebe M."/>
            <person name="Maruyama T."/>
            <person name="Minagawa J."/>
            <person name="Obokata J."/>
            <person name="Shigenobu S."/>
        </authorList>
    </citation>
    <scope>NUCLEOTIDE SEQUENCE [LARGE SCALE GENOMIC DNA]</scope>
</reference>
<name>A0AAV4BYX2_9GAST</name>
<proteinExistence type="predicted"/>